<dbReference type="RefSeq" id="WP_236091504.1">
    <property type="nucleotide sequence ID" value="NZ_JAKGSG010000074.1"/>
</dbReference>
<dbReference type="InterPro" id="IPR029063">
    <property type="entry name" value="SAM-dependent_MTases_sf"/>
</dbReference>
<comment type="caution">
    <text evidence="3">The sequence shown here is derived from an EMBL/GenBank/DDBJ whole genome shotgun (WGS) entry which is preliminary data.</text>
</comment>
<accession>A0AA41QIF1</accession>
<dbReference type="InterPro" id="IPR004298">
    <property type="entry name" value="Nicotian_synth"/>
</dbReference>
<name>A0AA41QIF1_9MICO</name>
<gene>
    <name evidence="3" type="ORF">L1785_22640</name>
</gene>
<evidence type="ECO:0000256" key="2">
    <source>
        <dbReference type="ARBA" id="ARBA00022691"/>
    </source>
</evidence>
<evidence type="ECO:0000313" key="3">
    <source>
        <dbReference type="EMBL" id="MCF4123758.1"/>
    </source>
</evidence>
<dbReference type="CDD" id="cd02440">
    <property type="entry name" value="AdoMet_MTases"/>
    <property type="match status" value="1"/>
</dbReference>
<dbReference type="Proteomes" id="UP001165405">
    <property type="component" value="Unassembled WGS sequence"/>
</dbReference>
<dbReference type="PANTHER" id="PTHR32266:SF12">
    <property type="entry name" value="NICOTIANAMINE SYNTHASE 3"/>
    <property type="match status" value="1"/>
</dbReference>
<evidence type="ECO:0000313" key="4">
    <source>
        <dbReference type="Proteomes" id="UP001165405"/>
    </source>
</evidence>
<keyword evidence="1" id="KW-0808">Transferase</keyword>
<dbReference type="AlphaFoldDB" id="A0AA41QIF1"/>
<dbReference type="Gene3D" id="3.40.50.150">
    <property type="entry name" value="Vaccinia Virus protein VP39"/>
    <property type="match status" value="1"/>
</dbReference>
<dbReference type="Pfam" id="PF03059">
    <property type="entry name" value="NAS"/>
    <property type="match status" value="1"/>
</dbReference>
<dbReference type="PROSITE" id="PS51142">
    <property type="entry name" value="NAS"/>
    <property type="match status" value="1"/>
</dbReference>
<dbReference type="EMBL" id="JAKGSG010000074">
    <property type="protein sequence ID" value="MCF4123758.1"/>
    <property type="molecule type" value="Genomic_DNA"/>
</dbReference>
<sequence length="270" mass="28121">MRMNPITSSAAARIVHLIDSLAGLSSLAPGPAVDGIFGELVTTVLGAPEDHATDVLADPGVRARRALLHDLSARGEAEREQSWATRIRDAADPHAELAAFPYRGNYERLARLELGVVNRHATAPVRSVAVLGSGPLPLTALAWASALSVPVTGVDSDPSATSLAESVALALGAPHVRFETADARDTDLAGHDLVFLAALVGATPAEKAEIAAKVRSTMRPGTLLLARTARGLRTLLYPPVDTGALQGFDVLEIAHPTENVVNSVVLARAA</sequence>
<keyword evidence="2" id="KW-0949">S-adenosyl-L-methionine</keyword>
<dbReference type="GO" id="GO:0030410">
    <property type="term" value="F:nicotianamine synthase activity"/>
    <property type="evidence" value="ECO:0007669"/>
    <property type="project" value="InterPro"/>
</dbReference>
<dbReference type="SUPFAM" id="SSF53335">
    <property type="entry name" value="S-adenosyl-L-methionine-dependent methyltransferases"/>
    <property type="match status" value="1"/>
</dbReference>
<evidence type="ECO:0000256" key="1">
    <source>
        <dbReference type="ARBA" id="ARBA00022679"/>
    </source>
</evidence>
<dbReference type="GO" id="GO:0030418">
    <property type="term" value="P:nicotianamine biosynthetic process"/>
    <property type="evidence" value="ECO:0007669"/>
    <property type="project" value="InterPro"/>
</dbReference>
<dbReference type="PANTHER" id="PTHR32266">
    <property type="entry name" value="NICOTIANAMINE SYNTHASE 3"/>
    <property type="match status" value="1"/>
</dbReference>
<reference evidence="3" key="1">
    <citation type="submission" date="2022-01" db="EMBL/GenBank/DDBJ databases">
        <title>Antribacter sp. nov., isolated from Guizhou of China.</title>
        <authorList>
            <person name="Chengliang C."/>
            <person name="Ya Z."/>
        </authorList>
    </citation>
    <scope>NUCLEOTIDE SEQUENCE</scope>
    <source>
        <strain evidence="3">KLBMP 9083</strain>
    </source>
</reference>
<evidence type="ECO:0008006" key="5">
    <source>
        <dbReference type="Google" id="ProtNLM"/>
    </source>
</evidence>
<protein>
    <recommendedName>
        <fullName evidence="5">Nicotianamine synthase</fullName>
    </recommendedName>
</protein>
<proteinExistence type="predicted"/>
<organism evidence="3 4">
    <name type="scientific">Antribacter soli</name>
    <dbReference type="NCBI Taxonomy" id="2910976"/>
    <lineage>
        <taxon>Bacteria</taxon>
        <taxon>Bacillati</taxon>
        <taxon>Actinomycetota</taxon>
        <taxon>Actinomycetes</taxon>
        <taxon>Micrococcales</taxon>
        <taxon>Promicromonosporaceae</taxon>
        <taxon>Antribacter</taxon>
    </lineage>
</organism>
<keyword evidence="4" id="KW-1185">Reference proteome</keyword>